<sequence length="380" mass="41351">MSDLIPHTREHTAWPRRVTLCGSFGFHNAGDEAAPLAVADLAHSIGADIGFDVVGRFDRPDMPDVIGLGAHDKARQERLRGQPVLFVGGGVVESMPHSVLARCRRLVRDSRPARVSLFAAAVEADVKYRMLVRWQIRRALGGMAQLYVRDVLSAEVLRRLVPKRTVTVTGDVVLWMQAEPELPIPVRSIGRYIAVSLADVWKGTPGWCDWLAAQLARIARRLDAAVVFVPCSARFSDDCGEHDRVAGQLAALNPNIPVVRIGDGLGPRGVAAVLGGAVLAIGMRLHACVMAYAQRTPCVGLAYHPKLIGFARTTGCDHWFIPTRTLGKQTAPYGYTFADTGLATTDLESVAMDALENTSYERLDELRGQLVEAFVRSIAS</sequence>
<feature type="domain" description="Polysaccharide pyruvyl transferase" evidence="1">
    <location>
        <begin position="28"/>
        <end position="305"/>
    </location>
</feature>
<accession>A0ABS5C275</accession>
<dbReference type="PANTHER" id="PTHR36836:SF1">
    <property type="entry name" value="COLANIC ACID BIOSYNTHESIS PROTEIN WCAK"/>
    <property type="match status" value="1"/>
</dbReference>
<dbReference type="EMBL" id="JAGKQQ010000001">
    <property type="protein sequence ID" value="MBP3960064.1"/>
    <property type="molecule type" value="Genomic_DNA"/>
</dbReference>
<dbReference type="Proteomes" id="UP000676565">
    <property type="component" value="Unassembled WGS sequence"/>
</dbReference>
<protein>
    <submittedName>
        <fullName evidence="2">Polysaccharide pyruvyl transferase family protein</fullName>
    </submittedName>
</protein>
<dbReference type="PANTHER" id="PTHR36836">
    <property type="entry name" value="COLANIC ACID BIOSYNTHESIS PROTEIN WCAK"/>
    <property type="match status" value="1"/>
</dbReference>
<dbReference type="GO" id="GO:0016740">
    <property type="term" value="F:transferase activity"/>
    <property type="evidence" value="ECO:0007669"/>
    <property type="project" value="UniProtKB-KW"/>
</dbReference>
<evidence type="ECO:0000313" key="3">
    <source>
        <dbReference type="Proteomes" id="UP000676565"/>
    </source>
</evidence>
<gene>
    <name evidence="2" type="ORF">J8F10_32965</name>
</gene>
<organism evidence="2 3">
    <name type="scientific">Gemmata palustris</name>
    <dbReference type="NCBI Taxonomy" id="2822762"/>
    <lineage>
        <taxon>Bacteria</taxon>
        <taxon>Pseudomonadati</taxon>
        <taxon>Planctomycetota</taxon>
        <taxon>Planctomycetia</taxon>
        <taxon>Gemmatales</taxon>
        <taxon>Gemmataceae</taxon>
        <taxon>Gemmata</taxon>
    </lineage>
</organism>
<keyword evidence="2" id="KW-0808">Transferase</keyword>
<evidence type="ECO:0000313" key="2">
    <source>
        <dbReference type="EMBL" id="MBP3960064.1"/>
    </source>
</evidence>
<dbReference type="InterPro" id="IPR007345">
    <property type="entry name" value="Polysacch_pyruvyl_Trfase"/>
</dbReference>
<proteinExistence type="predicted"/>
<evidence type="ECO:0000259" key="1">
    <source>
        <dbReference type="Pfam" id="PF04230"/>
    </source>
</evidence>
<dbReference type="RefSeq" id="WP_210661076.1">
    <property type="nucleotide sequence ID" value="NZ_JAGKQQ010000001.1"/>
</dbReference>
<keyword evidence="3" id="KW-1185">Reference proteome</keyword>
<comment type="caution">
    <text evidence="2">The sequence shown here is derived from an EMBL/GenBank/DDBJ whole genome shotgun (WGS) entry which is preliminary data.</text>
</comment>
<reference evidence="2 3" key="1">
    <citation type="submission" date="2021-04" db="EMBL/GenBank/DDBJ databases">
        <authorList>
            <person name="Ivanova A."/>
        </authorList>
    </citation>
    <scope>NUCLEOTIDE SEQUENCE [LARGE SCALE GENOMIC DNA]</scope>
    <source>
        <strain evidence="2 3">G18</strain>
    </source>
</reference>
<dbReference type="Pfam" id="PF04230">
    <property type="entry name" value="PS_pyruv_trans"/>
    <property type="match status" value="1"/>
</dbReference>
<name>A0ABS5C275_9BACT</name>